<organism evidence="26 27">
    <name type="scientific">Actinomadura alba</name>
    <dbReference type="NCBI Taxonomy" id="406431"/>
    <lineage>
        <taxon>Bacteria</taxon>
        <taxon>Bacillati</taxon>
        <taxon>Actinomycetota</taxon>
        <taxon>Actinomycetes</taxon>
        <taxon>Streptosporangiales</taxon>
        <taxon>Thermomonosporaceae</taxon>
        <taxon>Actinomadura</taxon>
    </lineage>
</organism>
<evidence type="ECO:0000256" key="3">
    <source>
        <dbReference type="ARBA" id="ARBA00001946"/>
    </source>
</evidence>
<dbReference type="InterPro" id="IPR003660">
    <property type="entry name" value="HAMP_dom"/>
</dbReference>
<keyword evidence="14" id="KW-0460">Magnesium</keyword>
<reference evidence="26 27" key="1">
    <citation type="submission" date="2020-06" db="EMBL/GenBank/DDBJ databases">
        <title>Actinomadura xiongansis sp. nov., isolated from soil of Baiyangdian.</title>
        <authorList>
            <person name="Zhang X."/>
        </authorList>
    </citation>
    <scope>NUCLEOTIDE SEQUENCE [LARGE SCALE GENOMIC DNA]</scope>
    <source>
        <strain evidence="26 27">HBUM206468</strain>
    </source>
</reference>
<dbReference type="EC" id="2.7.13.3" evidence="5"/>
<evidence type="ECO:0000256" key="19">
    <source>
        <dbReference type="ARBA" id="ARBA00023026"/>
    </source>
</evidence>
<evidence type="ECO:0000313" key="26">
    <source>
        <dbReference type="EMBL" id="MBC6465807.1"/>
    </source>
</evidence>
<keyword evidence="13" id="KW-0067">ATP-binding</keyword>
<keyword evidence="18" id="KW-0346">Stress response</keyword>
<dbReference type="SUPFAM" id="SSF55874">
    <property type="entry name" value="ATPase domain of HSP90 chaperone/DNA topoisomerase II/histidine kinase"/>
    <property type="match status" value="1"/>
</dbReference>
<accession>A0ABR7LMT9</accession>
<keyword evidence="12" id="KW-0378">Hydrolase</keyword>
<keyword evidence="20" id="KW-0464">Manganese</keyword>
<dbReference type="InterPro" id="IPR036097">
    <property type="entry name" value="HisK_dim/P_sf"/>
</dbReference>
<evidence type="ECO:0000256" key="21">
    <source>
        <dbReference type="ARBA" id="ARBA00040454"/>
    </source>
</evidence>
<keyword evidence="17" id="KW-0902">Two-component regulatory system</keyword>
<evidence type="ECO:0000256" key="4">
    <source>
        <dbReference type="ARBA" id="ARBA00004651"/>
    </source>
</evidence>
<evidence type="ECO:0000259" key="24">
    <source>
        <dbReference type="PROSITE" id="PS50109"/>
    </source>
</evidence>
<keyword evidence="10" id="KW-0547">Nucleotide-binding</keyword>
<evidence type="ECO:0000256" key="8">
    <source>
        <dbReference type="ARBA" id="ARBA00022679"/>
    </source>
</evidence>
<sequence length="466" mass="49767">MRRRLLATYLTLLVVVLMALTVQLAITSASRDTQTMFMDRVNDTVRFASLAETALRTGHTSALEAELRQYEGLYGIGVIIVGRDGGLLLVCGAPVDFNAPWIRDAVDDALSGNRSATADIIWPWSDEPLVVIEPVGRGGEVVGAAMTLSPTARLRGAMLRGWAVLAAQGLAVLLIGAGAAFPLTRWLLRPVRQLDRTAHALAEGRLGERVGITSGPPELRRLTKSFDAMAEQLSVLIDRQRAFVSYAGHQLRTPLARLRLSMDNLAPAVLPAGCDDHQMVVEEIERMARLYDALLTYASVEAASVEVGTVDLAEIADTRVARWAEVAEEAGVVLCRTGERSATASAAADTIDQVLDALIENAVKFAGVGSRVTVAVEATAPDQVAVRVIDDGPGMPEEDLRRAIEPFWRHPKDQNLEGSGLGVTIAHALVTACGGTLELLAADPRGLEVSVRLPTPAAVEEGGIRS</sequence>
<evidence type="ECO:0000256" key="11">
    <source>
        <dbReference type="ARBA" id="ARBA00022777"/>
    </source>
</evidence>
<dbReference type="InterPro" id="IPR036890">
    <property type="entry name" value="HATPase_C_sf"/>
</dbReference>
<dbReference type="Pfam" id="PF02518">
    <property type="entry name" value="HATPase_c"/>
    <property type="match status" value="1"/>
</dbReference>
<evidence type="ECO:0000259" key="25">
    <source>
        <dbReference type="PROSITE" id="PS50885"/>
    </source>
</evidence>
<keyword evidence="27" id="KW-1185">Reference proteome</keyword>
<evidence type="ECO:0000256" key="15">
    <source>
        <dbReference type="ARBA" id="ARBA00022912"/>
    </source>
</evidence>
<evidence type="ECO:0000256" key="2">
    <source>
        <dbReference type="ARBA" id="ARBA00001936"/>
    </source>
</evidence>
<keyword evidence="16 23" id="KW-1133">Transmembrane helix</keyword>
<evidence type="ECO:0000256" key="20">
    <source>
        <dbReference type="ARBA" id="ARBA00023211"/>
    </source>
</evidence>
<comment type="cofactor">
    <cofactor evidence="3">
        <name>Mg(2+)</name>
        <dbReference type="ChEBI" id="CHEBI:18420"/>
    </cofactor>
</comment>
<evidence type="ECO:0000256" key="14">
    <source>
        <dbReference type="ARBA" id="ARBA00022842"/>
    </source>
</evidence>
<keyword evidence="19" id="KW-0843">Virulence</keyword>
<keyword evidence="15" id="KW-0904">Protein phosphatase</keyword>
<dbReference type="InterPro" id="IPR004358">
    <property type="entry name" value="Sig_transdc_His_kin-like_C"/>
</dbReference>
<evidence type="ECO:0000256" key="18">
    <source>
        <dbReference type="ARBA" id="ARBA00023016"/>
    </source>
</evidence>
<evidence type="ECO:0000256" key="1">
    <source>
        <dbReference type="ARBA" id="ARBA00000085"/>
    </source>
</evidence>
<dbReference type="CDD" id="cd00075">
    <property type="entry name" value="HATPase"/>
    <property type="match status" value="1"/>
</dbReference>
<dbReference type="RefSeq" id="WP_187242804.1">
    <property type="nucleotide sequence ID" value="NZ_BAAAOK010000006.1"/>
</dbReference>
<dbReference type="InterPro" id="IPR005467">
    <property type="entry name" value="His_kinase_dom"/>
</dbReference>
<comment type="caution">
    <text evidence="26">The sequence shown here is derived from an EMBL/GenBank/DDBJ whole genome shotgun (WGS) entry which is preliminary data.</text>
</comment>
<evidence type="ECO:0000256" key="22">
    <source>
        <dbReference type="ARBA" id="ARBA00041776"/>
    </source>
</evidence>
<dbReference type="PROSITE" id="PS50109">
    <property type="entry name" value="HIS_KIN"/>
    <property type="match status" value="1"/>
</dbReference>
<feature type="domain" description="HAMP" evidence="25">
    <location>
        <begin position="185"/>
        <end position="238"/>
    </location>
</feature>
<dbReference type="Gene3D" id="1.10.287.130">
    <property type="match status" value="1"/>
</dbReference>
<evidence type="ECO:0000256" key="16">
    <source>
        <dbReference type="ARBA" id="ARBA00022989"/>
    </source>
</evidence>
<feature type="transmembrane region" description="Helical" evidence="23">
    <location>
        <begin position="162"/>
        <end position="183"/>
    </location>
</feature>
<name>A0ABR7LMT9_9ACTN</name>
<evidence type="ECO:0000256" key="10">
    <source>
        <dbReference type="ARBA" id="ARBA00022741"/>
    </source>
</evidence>
<dbReference type="Pfam" id="PF00672">
    <property type="entry name" value="HAMP"/>
    <property type="match status" value="1"/>
</dbReference>
<dbReference type="SMART" id="SM00388">
    <property type="entry name" value="HisKA"/>
    <property type="match status" value="1"/>
</dbReference>
<keyword evidence="6" id="KW-1003">Cell membrane</keyword>
<proteinExistence type="predicted"/>
<dbReference type="CDD" id="cd06225">
    <property type="entry name" value="HAMP"/>
    <property type="match status" value="1"/>
</dbReference>
<keyword evidence="23" id="KW-0472">Membrane</keyword>
<comment type="cofactor">
    <cofactor evidence="2">
        <name>Mn(2+)</name>
        <dbReference type="ChEBI" id="CHEBI:29035"/>
    </cofactor>
</comment>
<dbReference type="SUPFAM" id="SSF47384">
    <property type="entry name" value="Homodimeric domain of signal transducing histidine kinase"/>
    <property type="match status" value="1"/>
</dbReference>
<evidence type="ECO:0000256" key="5">
    <source>
        <dbReference type="ARBA" id="ARBA00012438"/>
    </source>
</evidence>
<keyword evidence="8" id="KW-0808">Transferase</keyword>
<dbReference type="SUPFAM" id="SSF158472">
    <property type="entry name" value="HAMP domain-like"/>
    <property type="match status" value="1"/>
</dbReference>
<evidence type="ECO:0000256" key="13">
    <source>
        <dbReference type="ARBA" id="ARBA00022840"/>
    </source>
</evidence>
<dbReference type="PROSITE" id="PS50885">
    <property type="entry name" value="HAMP"/>
    <property type="match status" value="1"/>
</dbReference>
<dbReference type="GO" id="GO:0016301">
    <property type="term" value="F:kinase activity"/>
    <property type="evidence" value="ECO:0007669"/>
    <property type="project" value="UniProtKB-KW"/>
</dbReference>
<evidence type="ECO:0000256" key="17">
    <source>
        <dbReference type="ARBA" id="ARBA00023012"/>
    </source>
</evidence>
<dbReference type="Proteomes" id="UP000805614">
    <property type="component" value="Unassembled WGS sequence"/>
</dbReference>
<keyword evidence="11 26" id="KW-0418">Kinase</keyword>
<dbReference type="Gene3D" id="6.10.340.10">
    <property type="match status" value="1"/>
</dbReference>
<dbReference type="InterPro" id="IPR003594">
    <property type="entry name" value="HATPase_dom"/>
</dbReference>
<gene>
    <name evidence="26" type="ORF">HKK74_09900</name>
</gene>
<dbReference type="PANTHER" id="PTHR44936">
    <property type="entry name" value="SENSOR PROTEIN CREC"/>
    <property type="match status" value="1"/>
</dbReference>
<evidence type="ECO:0000256" key="9">
    <source>
        <dbReference type="ARBA" id="ARBA00022692"/>
    </source>
</evidence>
<evidence type="ECO:0000256" key="23">
    <source>
        <dbReference type="SAM" id="Phobius"/>
    </source>
</evidence>
<keyword evidence="7" id="KW-0597">Phosphoprotein</keyword>
<keyword evidence="9 23" id="KW-0812">Transmembrane</keyword>
<evidence type="ECO:0000313" key="27">
    <source>
        <dbReference type="Proteomes" id="UP000805614"/>
    </source>
</evidence>
<dbReference type="Pfam" id="PF00512">
    <property type="entry name" value="HisKA"/>
    <property type="match status" value="1"/>
</dbReference>
<evidence type="ECO:0000256" key="7">
    <source>
        <dbReference type="ARBA" id="ARBA00022553"/>
    </source>
</evidence>
<dbReference type="PANTHER" id="PTHR44936:SF9">
    <property type="entry name" value="SENSOR PROTEIN CREC"/>
    <property type="match status" value="1"/>
</dbReference>
<evidence type="ECO:0000256" key="6">
    <source>
        <dbReference type="ARBA" id="ARBA00022475"/>
    </source>
</evidence>
<dbReference type="SMART" id="SM00387">
    <property type="entry name" value="HATPase_c"/>
    <property type="match status" value="1"/>
</dbReference>
<dbReference type="InterPro" id="IPR003661">
    <property type="entry name" value="HisK_dim/P_dom"/>
</dbReference>
<dbReference type="CDD" id="cd00082">
    <property type="entry name" value="HisKA"/>
    <property type="match status" value="1"/>
</dbReference>
<dbReference type="PRINTS" id="PR00344">
    <property type="entry name" value="BCTRLSENSOR"/>
</dbReference>
<dbReference type="Gene3D" id="3.30.565.10">
    <property type="entry name" value="Histidine kinase-like ATPase, C-terminal domain"/>
    <property type="match status" value="1"/>
</dbReference>
<dbReference type="SMART" id="SM00304">
    <property type="entry name" value="HAMP"/>
    <property type="match status" value="2"/>
</dbReference>
<comment type="catalytic activity">
    <reaction evidence="1">
        <text>ATP + protein L-histidine = ADP + protein N-phospho-L-histidine.</text>
        <dbReference type="EC" id="2.7.13.3"/>
    </reaction>
</comment>
<protein>
    <recommendedName>
        <fullName evidence="21">Signal transduction histidine-protein kinase/phosphatase MprB</fullName>
        <ecNumber evidence="5">2.7.13.3</ecNumber>
    </recommendedName>
    <alternativeName>
        <fullName evidence="22">Mycobacterial persistence regulator B</fullName>
    </alternativeName>
</protein>
<feature type="domain" description="Histidine kinase" evidence="24">
    <location>
        <begin position="246"/>
        <end position="457"/>
    </location>
</feature>
<comment type="subcellular location">
    <subcellularLocation>
        <location evidence="4">Cell membrane</location>
        <topology evidence="4">Multi-pass membrane protein</topology>
    </subcellularLocation>
</comment>
<dbReference type="EMBL" id="JABVEC010000005">
    <property type="protein sequence ID" value="MBC6465807.1"/>
    <property type="molecule type" value="Genomic_DNA"/>
</dbReference>
<dbReference type="InterPro" id="IPR050980">
    <property type="entry name" value="2C_sensor_his_kinase"/>
</dbReference>
<evidence type="ECO:0000256" key="12">
    <source>
        <dbReference type="ARBA" id="ARBA00022801"/>
    </source>
</evidence>